<protein>
    <recommendedName>
        <fullName evidence="3">C2H2-type domain-containing protein</fullName>
    </recommendedName>
</protein>
<evidence type="ECO:0000313" key="5">
    <source>
        <dbReference type="Proteomes" id="UP000030752"/>
    </source>
</evidence>
<keyword evidence="1" id="KW-0862">Zinc</keyword>
<feature type="region of interest" description="Disordered" evidence="2">
    <location>
        <begin position="18"/>
        <end position="69"/>
    </location>
</feature>
<feature type="region of interest" description="Disordered" evidence="2">
    <location>
        <begin position="1160"/>
        <end position="1179"/>
    </location>
</feature>
<feature type="compositionally biased region" description="Low complexity" evidence="2">
    <location>
        <begin position="207"/>
        <end position="226"/>
    </location>
</feature>
<name>W2S162_CYPE1</name>
<evidence type="ECO:0000256" key="1">
    <source>
        <dbReference type="PROSITE-ProRule" id="PRU00042"/>
    </source>
</evidence>
<evidence type="ECO:0000313" key="4">
    <source>
        <dbReference type="EMBL" id="ETN41798.1"/>
    </source>
</evidence>
<organism evidence="4 5">
    <name type="scientific">Cyphellophora europaea (strain CBS 101466)</name>
    <name type="common">Phialophora europaea</name>
    <dbReference type="NCBI Taxonomy" id="1220924"/>
    <lineage>
        <taxon>Eukaryota</taxon>
        <taxon>Fungi</taxon>
        <taxon>Dikarya</taxon>
        <taxon>Ascomycota</taxon>
        <taxon>Pezizomycotina</taxon>
        <taxon>Eurotiomycetes</taxon>
        <taxon>Chaetothyriomycetidae</taxon>
        <taxon>Chaetothyriales</taxon>
        <taxon>Cyphellophoraceae</taxon>
        <taxon>Cyphellophora</taxon>
    </lineage>
</organism>
<sequence length="1460" mass="158637">MSYAPSHGYGAYYNVDQQQASYSSERQAQPNNYAPSTYANERPSQHTPSAYDFHGQPQSSYGGANQQSYGNEAWRDSHMQQGQYDYRRETSGYTSQSAANNDSYNSNNTSGRASNLQGLNNLVYASGLDSAPSSSKQPAASGSFGYVGGTGGSSIARMQSPMHNFQQPQQHQCSTNPPATTAPTTSQQASVVEALAGAMSRRNQQNTAMQTQAPQSSASSYAPAQSHGRASSAQLRPATSSPNSSKQRAPAESTSSTQRSKANQPSAASQSNSISNLVASNKEPVPTSEAAAQDTMPTYIDPSQVFNPYHREHERKRKEAAEAEMRRLEEEARRSEEEERKRVQDEARLKEEEEARKRLAEETVAKAAAAAAEAAKTKAVQQKTEKIKRTPKPKKPQADAAAAASTSPPAADDMALQMKHMMDKMKEFRQQDPAMFQKLWDDMRKGGGNTATSAPNNVASSASPQMAPQSVPLAPPQVPAQAQPRPQATQLTPQGMSGSSTESSEPSSSKKRERRLPPQHPPGVDLSVPLNGWKVVVDNNDKGLPDLGRFPAERRIRNPYQVNPKNNAAPVESTPKAPAPTGPVPNQPLPAKSDGGGVEWPKDKREALAKAAVEALKADKANDSVEISAEEVTAMLDQNPNYIDLCGLLEKRGLTFQRGQFARQLLASVPDLTKAQKQEPPHAVTNIPPPHMQTSAMNAFQHPPPIMTQPPHPPPIMNHSQHAVPPHMQAPQPPGHPVQHYHPMGSAGPTGHAPTPLPIGASPQGMLFPQAGFQAHFSSPYVKPEVRRSHKRQSLPPARPEPPPGSKEALARKRNFSELVDLTQLSDNENYVLSSNARGNSASPEPDILRQFQMSGDSRQQPVNAAPQVAFLPGPRSLMYPAPRAHAAQPHPPQAPKKPKPILARAVNMNEALTKEWYDPKTVARDIMIAAGRHPTERPLNAHMAGLLGSHIELDSDLTTFDWDAIDPGGPPVPKVDVVDIPAGPPRYRFGEKVHKRRERAERKALAEASSASSEPRLAETSKVDSGDATAEIPASPVPAPAHITSPALFARLNSGKNKRFQDSDHSQARPSKLRDSLKSTPESSATPGKRKASVDPDGAPAPHAAPAIATLKPGRPRSRASDMSDANRSTPTFASGKRRGRPPGSKNKQSSLTALRQTARTSLSNPQVEIPSKSASPQTQPVYKCKWMRCKAELHNLGTLRKHIRKKHYPEEDELGEQLPFECWWKRCPEKDSDGHYHPKEAFDNVDDWIEHINETHLHEMAMKLGDGPSTSPVGKPDTHPHKRRKLASSPEVDRHGALISSYFPIPLQAQSLEQSLTDPQALEAAKTRFLSDAGGRATTPALSIDKNDDLPSDTWIITSTVPRKAGRSNSMGMESANGAEVDANVQAQRAFLKAHRQRGERGALGLKIEAEETLKAMEKRKKDIGVGLDRGGCTLVNEARRSAFLMEPGIRREVDADY</sequence>
<feature type="compositionally biased region" description="Polar residues" evidence="2">
    <location>
        <begin position="164"/>
        <end position="173"/>
    </location>
</feature>
<feature type="compositionally biased region" description="Polar residues" evidence="2">
    <location>
        <begin position="228"/>
        <end position="259"/>
    </location>
</feature>
<feature type="region of interest" description="Disordered" evidence="2">
    <location>
        <begin position="542"/>
        <end position="600"/>
    </location>
</feature>
<feature type="compositionally biased region" description="Polar residues" evidence="2">
    <location>
        <begin position="18"/>
        <end position="39"/>
    </location>
</feature>
<feature type="compositionally biased region" description="Low complexity" evidence="2">
    <location>
        <begin position="174"/>
        <end position="188"/>
    </location>
</feature>
<feature type="compositionally biased region" description="Low complexity" evidence="2">
    <location>
        <begin position="95"/>
        <end position="110"/>
    </location>
</feature>
<feature type="region of interest" description="Disordered" evidence="2">
    <location>
        <begin position="875"/>
        <end position="899"/>
    </location>
</feature>
<dbReference type="GO" id="GO:0008270">
    <property type="term" value="F:zinc ion binding"/>
    <property type="evidence" value="ECO:0007669"/>
    <property type="project" value="UniProtKB-KW"/>
</dbReference>
<dbReference type="PROSITE" id="PS00028">
    <property type="entry name" value="ZINC_FINGER_C2H2_1"/>
    <property type="match status" value="1"/>
</dbReference>
<feature type="compositionally biased region" description="Basic and acidic residues" evidence="2">
    <location>
        <begin position="989"/>
        <end position="1006"/>
    </location>
</feature>
<feature type="region of interest" description="Disordered" evidence="2">
    <location>
        <begin position="1266"/>
        <end position="1293"/>
    </location>
</feature>
<feature type="compositionally biased region" description="Low complexity" evidence="2">
    <location>
        <begin position="1101"/>
        <end position="1110"/>
    </location>
</feature>
<feature type="compositionally biased region" description="Low complexity" evidence="2">
    <location>
        <begin position="260"/>
        <end position="276"/>
    </location>
</feature>
<dbReference type="GeneID" id="19971074"/>
<feature type="domain" description="C2H2-type" evidence="3">
    <location>
        <begin position="1184"/>
        <end position="1214"/>
    </location>
</feature>
<dbReference type="PROSITE" id="PS50157">
    <property type="entry name" value="ZINC_FINGER_C2H2_2"/>
    <property type="match status" value="1"/>
</dbReference>
<keyword evidence="5" id="KW-1185">Reference proteome</keyword>
<feature type="region of interest" description="Disordered" evidence="2">
    <location>
        <begin position="782"/>
        <end position="809"/>
    </location>
</feature>
<feature type="region of interest" description="Disordered" evidence="2">
    <location>
        <begin position="726"/>
        <end position="755"/>
    </location>
</feature>
<dbReference type="eggNOG" id="ENOG502S4ZA">
    <property type="taxonomic scope" value="Eukaryota"/>
</dbReference>
<dbReference type="RefSeq" id="XP_008716307.1">
    <property type="nucleotide sequence ID" value="XM_008718085.1"/>
</dbReference>
<feature type="compositionally biased region" description="Polar residues" evidence="2">
    <location>
        <begin position="56"/>
        <end position="69"/>
    </location>
</feature>
<proteinExistence type="predicted"/>
<feature type="region of interest" description="Disordered" evidence="2">
    <location>
        <begin position="89"/>
        <end position="113"/>
    </location>
</feature>
<dbReference type="HOGENOM" id="CLU_004655_0_0_1"/>
<feature type="region of interest" description="Disordered" evidence="2">
    <location>
        <begin position="987"/>
        <end position="1043"/>
    </location>
</feature>
<feature type="compositionally biased region" description="Basic and acidic residues" evidence="2">
    <location>
        <begin position="1017"/>
        <end position="1026"/>
    </location>
</feature>
<evidence type="ECO:0000259" key="3">
    <source>
        <dbReference type="PROSITE" id="PS50157"/>
    </source>
</evidence>
<dbReference type="InterPro" id="IPR013087">
    <property type="entry name" value="Znf_C2H2_type"/>
</dbReference>
<reference evidence="4 5" key="1">
    <citation type="submission" date="2013-03" db="EMBL/GenBank/DDBJ databases">
        <title>The Genome Sequence of Phialophora europaea CBS 101466.</title>
        <authorList>
            <consortium name="The Broad Institute Genomics Platform"/>
            <person name="Cuomo C."/>
            <person name="de Hoog S."/>
            <person name="Gorbushina A."/>
            <person name="Walker B."/>
            <person name="Young S.K."/>
            <person name="Zeng Q."/>
            <person name="Gargeya S."/>
            <person name="Fitzgerald M."/>
            <person name="Haas B."/>
            <person name="Abouelleil A."/>
            <person name="Allen A.W."/>
            <person name="Alvarado L."/>
            <person name="Arachchi H.M."/>
            <person name="Berlin A.M."/>
            <person name="Chapman S.B."/>
            <person name="Gainer-Dewar J."/>
            <person name="Goldberg J."/>
            <person name="Griggs A."/>
            <person name="Gujja S."/>
            <person name="Hansen M."/>
            <person name="Howarth C."/>
            <person name="Imamovic A."/>
            <person name="Ireland A."/>
            <person name="Larimer J."/>
            <person name="McCowan C."/>
            <person name="Murphy C."/>
            <person name="Pearson M."/>
            <person name="Poon T.W."/>
            <person name="Priest M."/>
            <person name="Roberts A."/>
            <person name="Saif S."/>
            <person name="Shea T."/>
            <person name="Sisk P."/>
            <person name="Sykes S."/>
            <person name="Wortman J."/>
            <person name="Nusbaum C."/>
            <person name="Birren B."/>
        </authorList>
    </citation>
    <scope>NUCLEOTIDE SEQUENCE [LARGE SCALE GENOMIC DNA]</scope>
    <source>
        <strain evidence="4 5">CBS 101466</strain>
    </source>
</reference>
<keyword evidence="1" id="KW-0863">Zinc-finger</keyword>
<dbReference type="STRING" id="1220924.W2S162"/>
<dbReference type="InParanoid" id="W2S162"/>
<feature type="compositionally biased region" description="Basic and acidic residues" evidence="2">
    <location>
        <begin position="309"/>
        <end position="364"/>
    </location>
</feature>
<feature type="region of interest" description="Disordered" evidence="2">
    <location>
        <begin position="200"/>
        <end position="417"/>
    </location>
</feature>
<dbReference type="OrthoDB" id="5424797at2759"/>
<feature type="compositionally biased region" description="Polar residues" evidence="2">
    <location>
        <begin position="1125"/>
        <end position="1134"/>
    </location>
</feature>
<feature type="compositionally biased region" description="Low complexity" evidence="2">
    <location>
        <begin position="479"/>
        <end position="507"/>
    </location>
</feature>
<accession>W2S162</accession>
<dbReference type="EMBL" id="KB822719">
    <property type="protein sequence ID" value="ETN41798.1"/>
    <property type="molecule type" value="Genomic_DNA"/>
</dbReference>
<keyword evidence="1" id="KW-0479">Metal-binding</keyword>
<feature type="region of interest" description="Disordered" evidence="2">
    <location>
        <begin position="1058"/>
        <end position="1155"/>
    </location>
</feature>
<gene>
    <name evidence="4" type="ORF">HMPREF1541_03735</name>
</gene>
<evidence type="ECO:0000256" key="2">
    <source>
        <dbReference type="SAM" id="MobiDB-lite"/>
    </source>
</evidence>
<feature type="compositionally biased region" description="Low complexity" evidence="2">
    <location>
        <begin position="398"/>
        <end position="413"/>
    </location>
</feature>
<feature type="region of interest" description="Disordered" evidence="2">
    <location>
        <begin position="164"/>
        <end position="188"/>
    </location>
</feature>
<feature type="region of interest" description="Disordered" evidence="2">
    <location>
        <begin position="442"/>
        <end position="529"/>
    </location>
</feature>
<dbReference type="VEuPathDB" id="FungiDB:HMPREF1541_03735"/>
<feature type="compositionally biased region" description="Low complexity" evidence="2">
    <location>
        <begin position="1007"/>
        <end position="1016"/>
    </location>
</feature>
<feature type="compositionally biased region" description="Low complexity" evidence="2">
    <location>
        <begin position="450"/>
        <end position="472"/>
    </location>
</feature>
<feature type="compositionally biased region" description="Basic and acidic residues" evidence="2">
    <location>
        <begin position="1060"/>
        <end position="1078"/>
    </location>
</feature>
<feature type="compositionally biased region" description="Low complexity" evidence="2">
    <location>
        <begin position="365"/>
        <end position="382"/>
    </location>
</feature>
<dbReference type="Proteomes" id="UP000030752">
    <property type="component" value="Unassembled WGS sequence"/>
</dbReference>
<feature type="compositionally biased region" description="Pro residues" evidence="2">
    <location>
        <begin position="577"/>
        <end position="588"/>
    </location>
</feature>